<organism evidence="1 2">
    <name type="scientific">Enterococcus thailandicus</name>
    <dbReference type="NCBI Taxonomy" id="417368"/>
    <lineage>
        <taxon>Bacteria</taxon>
        <taxon>Bacillati</taxon>
        <taxon>Bacillota</taxon>
        <taxon>Bacilli</taxon>
        <taxon>Lactobacillales</taxon>
        <taxon>Enterococcaceae</taxon>
        <taxon>Enterococcus</taxon>
    </lineage>
</organism>
<dbReference type="EMBL" id="BJUG01000002">
    <property type="protein sequence ID" value="GEK36044.1"/>
    <property type="molecule type" value="Genomic_DNA"/>
</dbReference>
<evidence type="ECO:0000313" key="1">
    <source>
        <dbReference type="EMBL" id="GEK36044.1"/>
    </source>
</evidence>
<name>A0A510WA27_ENTTH</name>
<sequence>MYKMVQPQDVSAPKEKIKVLSIIEDGTKTKKGYSTAFVKWKEKKTIAVRWDGDNRLDKGFPVTTNGYHPSWFILPERLASLYSQDFVHTQQALDDLEEFLQKREDLNE</sequence>
<gene>
    <name evidence="1" type="ORF">ETH01_03310</name>
</gene>
<dbReference type="Proteomes" id="UP000321361">
    <property type="component" value="Unassembled WGS sequence"/>
</dbReference>
<dbReference type="AlphaFoldDB" id="A0A510WA27"/>
<comment type="caution">
    <text evidence="1">The sequence shown here is derived from an EMBL/GenBank/DDBJ whole genome shotgun (WGS) entry which is preliminary data.</text>
</comment>
<proteinExistence type="predicted"/>
<reference evidence="1 2" key="1">
    <citation type="submission" date="2019-07" db="EMBL/GenBank/DDBJ databases">
        <title>Whole genome shotgun sequence of Enterococcus thailandicus NBRC 101867.</title>
        <authorList>
            <person name="Hosoyama A."/>
            <person name="Uohara A."/>
            <person name="Ohji S."/>
            <person name="Ichikawa N."/>
        </authorList>
    </citation>
    <scope>NUCLEOTIDE SEQUENCE [LARGE SCALE GENOMIC DNA]</scope>
    <source>
        <strain evidence="1 2">NBRC 101867</strain>
    </source>
</reference>
<accession>A0A510WA27</accession>
<protein>
    <submittedName>
        <fullName evidence="1">Uncharacterized protein</fullName>
    </submittedName>
</protein>
<evidence type="ECO:0000313" key="2">
    <source>
        <dbReference type="Proteomes" id="UP000321361"/>
    </source>
</evidence>